<dbReference type="Pfam" id="PF01189">
    <property type="entry name" value="Methyltr_RsmB-F"/>
    <property type="match status" value="1"/>
</dbReference>
<keyword evidence="17" id="KW-1185">Reference proteome</keyword>
<dbReference type="PANTHER" id="PTHR22807:SF61">
    <property type="entry name" value="NOL1_NOP2_SUN FAMILY PROTEIN _ ANTITERMINATION NUSB DOMAIN-CONTAINING PROTEIN"/>
    <property type="match status" value="1"/>
</dbReference>
<evidence type="ECO:0000256" key="2">
    <source>
        <dbReference type="ARBA" id="ARBA00004496"/>
    </source>
</evidence>
<keyword evidence="5" id="KW-0963">Cytoplasm</keyword>
<feature type="active site" description="Nucleophile" evidence="14">
    <location>
        <position position="375"/>
    </location>
</feature>
<dbReference type="Gene3D" id="1.10.940.10">
    <property type="entry name" value="NusB-like"/>
    <property type="match status" value="1"/>
</dbReference>
<dbReference type="Gene3D" id="3.30.70.1170">
    <property type="entry name" value="Sun protein, domain 3"/>
    <property type="match status" value="1"/>
</dbReference>
<comment type="function">
    <text evidence="1">Specifically methylates the cytosine at position 967 (m5C967) of 16S rRNA.</text>
</comment>
<evidence type="ECO:0000256" key="8">
    <source>
        <dbReference type="ARBA" id="ARBA00022679"/>
    </source>
</evidence>
<evidence type="ECO:0000256" key="4">
    <source>
        <dbReference type="ARBA" id="ARBA00012140"/>
    </source>
</evidence>
<dbReference type="PRINTS" id="PR02008">
    <property type="entry name" value="RCMTFAMILY"/>
</dbReference>
<comment type="caution">
    <text evidence="16">The sequence shown here is derived from an EMBL/GenBank/DDBJ whole genome shotgun (WGS) entry which is preliminary data.</text>
</comment>
<comment type="subcellular location">
    <subcellularLocation>
        <location evidence="2">Cytoplasm</location>
    </subcellularLocation>
</comment>
<dbReference type="InterPro" id="IPR018314">
    <property type="entry name" value="RsmB/NOL1/NOP2-like_CS"/>
</dbReference>
<dbReference type="InterPro" id="IPR054728">
    <property type="entry name" value="RsmB-like_ferredoxin"/>
</dbReference>
<evidence type="ECO:0000256" key="6">
    <source>
        <dbReference type="ARBA" id="ARBA00022552"/>
    </source>
</evidence>
<dbReference type="PROSITE" id="PS51686">
    <property type="entry name" value="SAM_MT_RSMB_NOP"/>
    <property type="match status" value="1"/>
</dbReference>
<dbReference type="SUPFAM" id="SSF48013">
    <property type="entry name" value="NusB-like"/>
    <property type="match status" value="1"/>
</dbReference>
<keyword evidence="9 14" id="KW-0949">S-adenosyl-L-methionine</keyword>
<evidence type="ECO:0000256" key="1">
    <source>
        <dbReference type="ARBA" id="ARBA00002724"/>
    </source>
</evidence>
<evidence type="ECO:0000256" key="10">
    <source>
        <dbReference type="ARBA" id="ARBA00022884"/>
    </source>
</evidence>
<reference evidence="16 17" key="1">
    <citation type="submission" date="2021-08" db="EMBL/GenBank/DDBJ databases">
        <title>Rheinheimera aquimaris sp. nov., isolated from seawater of the East Sea in Korea.</title>
        <authorList>
            <person name="Kim K.H."/>
            <person name="Wenting R."/>
            <person name="Kim K.R."/>
            <person name="Jeon C.O."/>
        </authorList>
    </citation>
    <scope>NUCLEOTIDE SEQUENCE [LARGE SCALE GENOMIC DNA]</scope>
    <source>
        <strain evidence="16 17">MA-13</strain>
    </source>
</reference>
<dbReference type="GO" id="GO:0032259">
    <property type="term" value="P:methylation"/>
    <property type="evidence" value="ECO:0007669"/>
    <property type="project" value="UniProtKB-KW"/>
</dbReference>
<dbReference type="Pfam" id="PF22458">
    <property type="entry name" value="RsmF-B_ferredox"/>
    <property type="match status" value="1"/>
</dbReference>
<dbReference type="InterPro" id="IPR035926">
    <property type="entry name" value="NusB-like_sf"/>
</dbReference>
<dbReference type="InterPro" id="IPR006027">
    <property type="entry name" value="NusB_RsmB_TIM44"/>
</dbReference>
<feature type="binding site" evidence="14">
    <location>
        <position position="277"/>
    </location>
    <ligand>
        <name>S-adenosyl-L-methionine</name>
        <dbReference type="ChEBI" id="CHEBI:59789"/>
    </ligand>
</feature>
<feature type="binding site" evidence="14">
    <location>
        <position position="303"/>
    </location>
    <ligand>
        <name>S-adenosyl-L-methionine</name>
        <dbReference type="ChEBI" id="CHEBI:59789"/>
    </ligand>
</feature>
<accession>A0ABS7XCL4</accession>
<feature type="binding site" evidence="14">
    <location>
        <begin position="254"/>
        <end position="260"/>
    </location>
    <ligand>
        <name>S-adenosyl-L-methionine</name>
        <dbReference type="ChEBI" id="CHEBI:59789"/>
    </ligand>
</feature>
<comment type="catalytic activity">
    <reaction evidence="13">
        <text>cytidine(967) in 16S rRNA + S-adenosyl-L-methionine = 5-methylcytidine(967) in 16S rRNA + S-adenosyl-L-homocysteine + H(+)</text>
        <dbReference type="Rhea" id="RHEA:42748"/>
        <dbReference type="Rhea" id="RHEA-COMP:10219"/>
        <dbReference type="Rhea" id="RHEA-COMP:10220"/>
        <dbReference type="ChEBI" id="CHEBI:15378"/>
        <dbReference type="ChEBI" id="CHEBI:57856"/>
        <dbReference type="ChEBI" id="CHEBI:59789"/>
        <dbReference type="ChEBI" id="CHEBI:74483"/>
        <dbReference type="ChEBI" id="CHEBI:82748"/>
        <dbReference type="EC" id="2.1.1.176"/>
    </reaction>
</comment>
<protein>
    <recommendedName>
        <fullName evidence="4">16S rRNA (cytosine(967)-C(5))-methyltransferase</fullName>
        <ecNumber evidence="4">2.1.1.176</ecNumber>
    </recommendedName>
    <alternativeName>
        <fullName evidence="11">16S rRNA m5C967 methyltransferase</fullName>
    </alternativeName>
    <alternativeName>
        <fullName evidence="12">rRNA (cytosine-C(5)-)-methyltransferase RsmB</fullName>
    </alternativeName>
</protein>
<evidence type="ECO:0000256" key="11">
    <source>
        <dbReference type="ARBA" id="ARBA00030399"/>
    </source>
</evidence>
<evidence type="ECO:0000256" key="7">
    <source>
        <dbReference type="ARBA" id="ARBA00022603"/>
    </source>
</evidence>
<dbReference type="InterPro" id="IPR049560">
    <property type="entry name" value="MeTrfase_RsmB-F_NOP2_cat"/>
</dbReference>
<keyword evidence="7 14" id="KW-0489">Methyltransferase</keyword>
<gene>
    <name evidence="16" type="primary">rsmB</name>
    <name evidence="16" type="ORF">I4W93_017040</name>
</gene>
<dbReference type="NCBIfam" id="TIGR00563">
    <property type="entry name" value="rsmB"/>
    <property type="match status" value="1"/>
</dbReference>
<dbReference type="InterPro" id="IPR004573">
    <property type="entry name" value="rRNA_ssu_MeTfrase_B"/>
</dbReference>
<proteinExistence type="inferred from homology"/>
<dbReference type="CDD" id="cd02440">
    <property type="entry name" value="AdoMet_MTases"/>
    <property type="match status" value="1"/>
</dbReference>
<dbReference type="InterPro" id="IPR001678">
    <property type="entry name" value="MeTrfase_RsmB-F_NOP2_dom"/>
</dbReference>
<dbReference type="RefSeq" id="WP_205311986.1">
    <property type="nucleotide sequence ID" value="NZ_JAERPS020000006.1"/>
</dbReference>
<dbReference type="EC" id="2.1.1.176" evidence="4"/>
<dbReference type="InterPro" id="IPR023267">
    <property type="entry name" value="RCMT"/>
</dbReference>
<dbReference type="Gene3D" id="3.40.50.150">
    <property type="entry name" value="Vaccinia Virus protein VP39"/>
    <property type="match status" value="1"/>
</dbReference>
<keyword evidence="6" id="KW-0698">rRNA processing</keyword>
<dbReference type="SUPFAM" id="SSF53335">
    <property type="entry name" value="S-adenosyl-L-methionine-dependent methyltransferases"/>
    <property type="match status" value="1"/>
</dbReference>
<evidence type="ECO:0000256" key="12">
    <source>
        <dbReference type="ARBA" id="ARBA00031088"/>
    </source>
</evidence>
<dbReference type="Proteomes" id="UP000663814">
    <property type="component" value="Unassembled WGS sequence"/>
</dbReference>
<dbReference type="EMBL" id="JAERPS020000006">
    <property type="protein sequence ID" value="MBZ9613300.1"/>
    <property type="molecule type" value="Genomic_DNA"/>
</dbReference>
<evidence type="ECO:0000259" key="15">
    <source>
        <dbReference type="PROSITE" id="PS51686"/>
    </source>
</evidence>
<sequence length="438" mass="49046">MSQNVRVLAARSCFDVVDQGMSLSEVLPKSQALLDNALDKALLQEICFGVMRYLPQLEAVCNQLMSKPLVKQLRPLQFLLYVGIYQLKFMRIPDHAAISETVEAARELKGQSLTKLINGVLRNVQRQPALFDFDNAPDAVQHNHPGWLITKLRQAYPNQWQQILLANQQKAPLWLRVNSNKLSPTDYAAALTRAGIEYSRPIADLPAAIKLTQAQDVTSLPGYAEGWFSVQDAAAQYAAYLLQVDNHHRVLDACCAPGGKTCHILELAPDAELTALDKEPKRLVRVHDNLFRLGLKANVIAADAAVPDNWWQGKLFDRILLDVPCSAIGVIRRHPDIRWLRKKADIAPLCELQQRILQQCWQLLAPGGILLYATCSILPDENGAQIATFLQQNSDARLDELPQHTTQENGWQLLPGEHDMDGFFYARLLKIATNSETT</sequence>
<evidence type="ECO:0000256" key="9">
    <source>
        <dbReference type="ARBA" id="ARBA00022691"/>
    </source>
</evidence>
<feature type="domain" description="SAM-dependent MTase RsmB/NOP-type" evidence="15">
    <location>
        <begin position="163"/>
        <end position="431"/>
    </location>
</feature>
<dbReference type="NCBIfam" id="NF008149">
    <property type="entry name" value="PRK10901.1"/>
    <property type="match status" value="1"/>
</dbReference>
<evidence type="ECO:0000256" key="13">
    <source>
        <dbReference type="ARBA" id="ARBA00047283"/>
    </source>
</evidence>
<evidence type="ECO:0000313" key="17">
    <source>
        <dbReference type="Proteomes" id="UP000663814"/>
    </source>
</evidence>
<organism evidence="16 17">
    <name type="scientific">Rheinheimera maricola</name>
    <dbReference type="NCBI Taxonomy" id="2793282"/>
    <lineage>
        <taxon>Bacteria</taxon>
        <taxon>Pseudomonadati</taxon>
        <taxon>Pseudomonadota</taxon>
        <taxon>Gammaproteobacteria</taxon>
        <taxon>Chromatiales</taxon>
        <taxon>Chromatiaceae</taxon>
        <taxon>Rheinheimera</taxon>
    </lineage>
</organism>
<name>A0ABS7XCL4_9GAMM</name>
<evidence type="ECO:0000256" key="3">
    <source>
        <dbReference type="ARBA" id="ARBA00007494"/>
    </source>
</evidence>
<feature type="binding site" evidence="14">
    <location>
        <position position="322"/>
    </location>
    <ligand>
        <name>S-adenosyl-L-methionine</name>
        <dbReference type="ChEBI" id="CHEBI:59789"/>
    </ligand>
</feature>
<evidence type="ECO:0000313" key="16">
    <source>
        <dbReference type="EMBL" id="MBZ9613300.1"/>
    </source>
</evidence>
<dbReference type="NCBIfam" id="NF011494">
    <property type="entry name" value="PRK14902.1"/>
    <property type="match status" value="1"/>
</dbReference>
<evidence type="ECO:0000256" key="14">
    <source>
        <dbReference type="PROSITE-ProRule" id="PRU01023"/>
    </source>
</evidence>
<comment type="similarity">
    <text evidence="3 14">Belongs to the class I-like SAM-binding methyltransferase superfamily. RsmB/NOP family.</text>
</comment>
<dbReference type="Gene3D" id="1.10.287.730">
    <property type="entry name" value="Helix hairpin bin"/>
    <property type="match status" value="1"/>
</dbReference>
<dbReference type="InterPro" id="IPR029063">
    <property type="entry name" value="SAM-dependent_MTases_sf"/>
</dbReference>
<dbReference type="PROSITE" id="PS01153">
    <property type="entry name" value="NOL1_NOP2_SUN"/>
    <property type="match status" value="1"/>
</dbReference>
<dbReference type="PANTHER" id="PTHR22807">
    <property type="entry name" value="NOP2 YEAST -RELATED NOL1/NOP2/FMU SUN DOMAIN-CONTAINING"/>
    <property type="match status" value="1"/>
</dbReference>
<keyword evidence="10 14" id="KW-0694">RNA-binding</keyword>
<keyword evidence="8 14" id="KW-0808">Transferase</keyword>
<evidence type="ECO:0000256" key="5">
    <source>
        <dbReference type="ARBA" id="ARBA00022490"/>
    </source>
</evidence>
<dbReference type="Pfam" id="PF01029">
    <property type="entry name" value="NusB"/>
    <property type="match status" value="1"/>
</dbReference>
<dbReference type="GO" id="GO:0008168">
    <property type="term" value="F:methyltransferase activity"/>
    <property type="evidence" value="ECO:0007669"/>
    <property type="project" value="UniProtKB-KW"/>
</dbReference>